<reference evidence="2" key="1">
    <citation type="submission" date="2022-11" db="UniProtKB">
        <authorList>
            <consortium name="WormBaseParasite"/>
        </authorList>
    </citation>
    <scope>IDENTIFICATION</scope>
</reference>
<name>A0A915KBT3_ROMCU</name>
<keyword evidence="1" id="KW-1185">Reference proteome</keyword>
<evidence type="ECO:0000313" key="1">
    <source>
        <dbReference type="Proteomes" id="UP000887565"/>
    </source>
</evidence>
<evidence type="ECO:0000313" key="2">
    <source>
        <dbReference type="WBParaSite" id="nRc.2.0.1.t35556-RA"/>
    </source>
</evidence>
<sequence>MSTLKGKQSVTHQSTYELKRSLSNVMYRHLVTTAEANDQLLSLSEICVWVLGSGTGVGPKFTCVWVWAAFAVPIARRRALKIEIKQMAQQYFRNLANQKGIGPNDDYT</sequence>
<organism evidence="1 2">
    <name type="scientific">Romanomermis culicivorax</name>
    <name type="common">Nematode worm</name>
    <dbReference type="NCBI Taxonomy" id="13658"/>
    <lineage>
        <taxon>Eukaryota</taxon>
        <taxon>Metazoa</taxon>
        <taxon>Ecdysozoa</taxon>
        <taxon>Nematoda</taxon>
        <taxon>Enoplea</taxon>
        <taxon>Dorylaimia</taxon>
        <taxon>Mermithida</taxon>
        <taxon>Mermithoidea</taxon>
        <taxon>Mermithidae</taxon>
        <taxon>Romanomermis</taxon>
    </lineage>
</organism>
<dbReference type="AlphaFoldDB" id="A0A915KBT3"/>
<protein>
    <submittedName>
        <fullName evidence="2">Uncharacterized protein</fullName>
    </submittedName>
</protein>
<dbReference type="WBParaSite" id="nRc.2.0.1.t35556-RA">
    <property type="protein sequence ID" value="nRc.2.0.1.t35556-RA"/>
    <property type="gene ID" value="nRc.2.0.1.g35556"/>
</dbReference>
<proteinExistence type="predicted"/>
<accession>A0A915KBT3</accession>
<dbReference type="Proteomes" id="UP000887565">
    <property type="component" value="Unplaced"/>
</dbReference>